<protein>
    <submittedName>
        <fullName evidence="2">Uncharacterized protein</fullName>
    </submittedName>
</protein>
<reference evidence="2 3" key="1">
    <citation type="submission" date="2023-03" db="EMBL/GenBank/DDBJ databases">
        <title>Draft genome sequence of Streptomyces sp. RB6PN23 isolated from peat swamp forest in Thailand.</title>
        <authorList>
            <person name="Klaysubun C."/>
            <person name="Duangmal K."/>
        </authorList>
    </citation>
    <scope>NUCLEOTIDE SEQUENCE [LARGE SCALE GENOMIC DNA]</scope>
    <source>
        <strain evidence="2 3">RB6PN23</strain>
    </source>
</reference>
<gene>
    <name evidence="2" type="ORF">P3G67_22190</name>
</gene>
<evidence type="ECO:0000313" key="3">
    <source>
        <dbReference type="Proteomes" id="UP001216579"/>
    </source>
</evidence>
<organism evidence="2 3">
    <name type="scientific">Streptomyces silvisoli</name>
    <dbReference type="NCBI Taxonomy" id="3034235"/>
    <lineage>
        <taxon>Bacteria</taxon>
        <taxon>Bacillati</taxon>
        <taxon>Actinomycetota</taxon>
        <taxon>Actinomycetes</taxon>
        <taxon>Kitasatosporales</taxon>
        <taxon>Streptomycetaceae</taxon>
        <taxon>Streptomyces</taxon>
    </lineage>
</organism>
<proteinExistence type="predicted"/>
<evidence type="ECO:0000313" key="2">
    <source>
        <dbReference type="EMBL" id="MDF3291886.1"/>
    </source>
</evidence>
<comment type="caution">
    <text evidence="2">The sequence shown here is derived from an EMBL/GenBank/DDBJ whole genome shotgun (WGS) entry which is preliminary data.</text>
</comment>
<feature type="region of interest" description="Disordered" evidence="1">
    <location>
        <begin position="140"/>
        <end position="165"/>
    </location>
</feature>
<dbReference type="EMBL" id="JARJBC010000014">
    <property type="protein sequence ID" value="MDF3291886.1"/>
    <property type="molecule type" value="Genomic_DNA"/>
</dbReference>
<name>A0ABT5ZPY1_9ACTN</name>
<feature type="compositionally biased region" description="Basic and acidic residues" evidence="1">
    <location>
        <begin position="155"/>
        <end position="165"/>
    </location>
</feature>
<accession>A0ABT5ZPY1</accession>
<dbReference type="RefSeq" id="WP_276095026.1">
    <property type="nucleotide sequence ID" value="NZ_JARJBC010000014.1"/>
</dbReference>
<keyword evidence="3" id="KW-1185">Reference proteome</keyword>
<dbReference type="Proteomes" id="UP001216579">
    <property type="component" value="Unassembled WGS sequence"/>
</dbReference>
<evidence type="ECO:0000256" key="1">
    <source>
        <dbReference type="SAM" id="MobiDB-lite"/>
    </source>
</evidence>
<sequence length="165" mass="18634">MAVKRIWTITHTCGHSSEADLSSRPADRRASYARWLAGRDCTDCWKASREDDSTDSTAWLEAKRAAEQAEADAWSEHYRMPPLEGTDRAVSWATRCRHQLLSAAYIATVLEGATSDAEWEQIEEAARTITRAGWWIDQRDADPSDLPELLDAATEDDRPTENPHF</sequence>